<gene>
    <name evidence="2" type="ORF">HO173_005307</name>
</gene>
<feature type="compositionally biased region" description="Polar residues" evidence="1">
    <location>
        <begin position="94"/>
        <end position="107"/>
    </location>
</feature>
<organism evidence="2 3">
    <name type="scientific">Letharia columbiana</name>
    <dbReference type="NCBI Taxonomy" id="112416"/>
    <lineage>
        <taxon>Eukaryota</taxon>
        <taxon>Fungi</taxon>
        <taxon>Dikarya</taxon>
        <taxon>Ascomycota</taxon>
        <taxon>Pezizomycotina</taxon>
        <taxon>Lecanoromycetes</taxon>
        <taxon>OSLEUM clade</taxon>
        <taxon>Lecanoromycetidae</taxon>
        <taxon>Lecanorales</taxon>
        <taxon>Lecanorineae</taxon>
        <taxon>Parmeliaceae</taxon>
        <taxon>Letharia</taxon>
    </lineage>
</organism>
<dbReference type="AlphaFoldDB" id="A0A8H6FXF5"/>
<accession>A0A8H6FXF5</accession>
<name>A0A8H6FXF5_9LECA</name>
<sequence length="361" mass="39796">MGNQPKAGVGRLGLHGISDIESLLESRVLGSQRANDARRPSAETPRQGSEATAILSQRIGESASGLLKEFTRPSPKAVTGVLSSLKTDNAKAGPSSSSTDIGESSLALRSSAQYEQVTLDQSESFRSNEKVGKFGRGHGQAAFGEFFAGPNGLEHESEFAQDGPACNVDRQSAFSSGIGEDHLPRLQEKETWKTQDENQDFTHEDNDGIAVVALLSDPAFTMDEEPNSTLDMEKARGEEQNFERLQRRKGPPRFVDALRSSNHLDLVPDFRAPWDLSNASLATQKGIHERGHLLFSRLGDVQPWIDIDRYHDEVWGDMLPLVHEAREELKAANENQSCLQDGPAIRRLKMVLQHLDNPHNR</sequence>
<reference evidence="2 3" key="1">
    <citation type="journal article" date="2020" name="Genomics">
        <title>Complete, high-quality genomes from long-read metagenomic sequencing of two wolf lichen thalli reveals enigmatic genome architecture.</title>
        <authorList>
            <person name="McKenzie S.K."/>
            <person name="Walston R.F."/>
            <person name="Allen J.L."/>
        </authorList>
    </citation>
    <scope>NUCLEOTIDE SEQUENCE [LARGE SCALE GENOMIC DNA]</scope>
    <source>
        <strain evidence="2">WasteWater2</strain>
    </source>
</reference>
<protein>
    <submittedName>
        <fullName evidence="2">Uncharacterized protein</fullName>
    </submittedName>
</protein>
<evidence type="ECO:0000256" key="1">
    <source>
        <dbReference type="SAM" id="MobiDB-lite"/>
    </source>
</evidence>
<proteinExistence type="predicted"/>
<dbReference type="Proteomes" id="UP000578531">
    <property type="component" value="Unassembled WGS sequence"/>
</dbReference>
<evidence type="ECO:0000313" key="3">
    <source>
        <dbReference type="Proteomes" id="UP000578531"/>
    </source>
</evidence>
<dbReference type="GeneID" id="59286971"/>
<evidence type="ECO:0000313" key="2">
    <source>
        <dbReference type="EMBL" id="KAF6236526.1"/>
    </source>
</evidence>
<dbReference type="OrthoDB" id="5337545at2759"/>
<feature type="region of interest" description="Disordered" evidence="1">
    <location>
        <begin position="84"/>
        <end position="107"/>
    </location>
</feature>
<feature type="region of interest" description="Disordered" evidence="1">
    <location>
        <begin position="30"/>
        <end position="53"/>
    </location>
</feature>
<keyword evidence="3" id="KW-1185">Reference proteome</keyword>
<comment type="caution">
    <text evidence="2">The sequence shown here is derived from an EMBL/GenBank/DDBJ whole genome shotgun (WGS) entry which is preliminary data.</text>
</comment>
<dbReference type="EMBL" id="JACCJC010000018">
    <property type="protein sequence ID" value="KAF6236526.1"/>
    <property type="molecule type" value="Genomic_DNA"/>
</dbReference>
<dbReference type="RefSeq" id="XP_037165865.1">
    <property type="nucleotide sequence ID" value="XM_037307225.1"/>
</dbReference>